<sequence length="347" mass="36327">MSSVILSQMLAAIPETYDKRPGSFIYDSLAPVADQLAQTDTRLESVASELSIEHLSGPELAQRVRERTGIELKAATRAVGTVLLTGTGEIHPGDLFETAGGVQFRATEAKAITLSGYASIEAVVSGTSGNVAAETIILFPVTLAGFTAVINPQSTHGGFEQESDADLLMRYYERIRTPSTSGNKAHYLNWSKEVPGVGDARVIPLWSGPNTVKVIIIDANRQPAFPQLVTDVQNHIDPGGTGLGDGVAPIGAHTTVVSAAPVAINVSVKIVPDVGYDDAHIIDSLIKHLSSIAFVEDIVSYARAGAAILASPGVADYSNLLINGGSINVPIAYSQVAVLGAVVIDVH</sequence>
<feature type="domain" description="Baseplate J-like central" evidence="3">
    <location>
        <begin position="179"/>
        <end position="258"/>
    </location>
</feature>
<evidence type="ECO:0000313" key="6">
    <source>
        <dbReference type="Proteomes" id="UP000289856"/>
    </source>
</evidence>
<dbReference type="PANTHER" id="PTHR37829:SF3">
    <property type="entry name" value="PROTEIN JAYE-RELATED"/>
    <property type="match status" value="1"/>
</dbReference>
<dbReference type="EMBL" id="AP019400">
    <property type="protein sequence ID" value="BBI32494.1"/>
    <property type="molecule type" value="Genomic_DNA"/>
</dbReference>
<evidence type="ECO:0000259" key="2">
    <source>
        <dbReference type="Pfam" id="PF04865"/>
    </source>
</evidence>
<feature type="domain" description="Baseplate protein J-like barrel" evidence="2">
    <location>
        <begin position="81"/>
        <end position="158"/>
    </location>
</feature>
<dbReference type="Pfam" id="PF26078">
    <property type="entry name" value="Baseplate_J_M"/>
    <property type="match status" value="1"/>
</dbReference>
<evidence type="ECO:0000259" key="3">
    <source>
        <dbReference type="Pfam" id="PF26078"/>
    </source>
</evidence>
<reference evidence="5 6" key="1">
    <citation type="submission" date="2019-01" db="EMBL/GenBank/DDBJ databases">
        <title>Complete genome sequence of Cohnella hallensis HS21 isolated from Korean fir (Abies koreana) rhizospheric soil.</title>
        <authorList>
            <person name="Jiang L."/>
            <person name="Kang S.W."/>
            <person name="Kim S."/>
            <person name="Jung J."/>
            <person name="Kim C.Y."/>
            <person name="Kim D.H."/>
            <person name="Kim S.W."/>
            <person name="Lee J."/>
        </authorList>
    </citation>
    <scope>NUCLEOTIDE SEQUENCE [LARGE SCALE GENOMIC DNA]</scope>
    <source>
        <strain evidence="5 6">HS21</strain>
    </source>
</reference>
<dbReference type="KEGG" id="cohn:KCTCHS21_18930"/>
<dbReference type="PANTHER" id="PTHR37829">
    <property type="entry name" value="PHAGE-LIKE ELEMENT PBSX PROTEIN XKDT"/>
    <property type="match status" value="1"/>
</dbReference>
<dbReference type="InterPro" id="IPR052399">
    <property type="entry name" value="Phage_Baseplate_Assmbl_Protein"/>
</dbReference>
<gene>
    <name evidence="5" type="ORF">KCTCHS21_18930</name>
</gene>
<evidence type="ECO:0000259" key="4">
    <source>
        <dbReference type="Pfam" id="PF26079"/>
    </source>
</evidence>
<dbReference type="InterPro" id="IPR058531">
    <property type="entry name" value="Baseplate_J_M"/>
</dbReference>
<name>A0A3T1D332_9BACL</name>
<dbReference type="Proteomes" id="UP000289856">
    <property type="component" value="Chromosome"/>
</dbReference>
<feature type="domain" description="Baseplate J-like C-terminal" evidence="4">
    <location>
        <begin position="264"/>
        <end position="344"/>
    </location>
</feature>
<dbReference type="InterPro" id="IPR006949">
    <property type="entry name" value="Barrel_Baseplate_J-like"/>
</dbReference>
<evidence type="ECO:0000313" key="5">
    <source>
        <dbReference type="EMBL" id="BBI32494.1"/>
    </source>
</evidence>
<dbReference type="OrthoDB" id="2554267at2"/>
<protein>
    <submittedName>
        <fullName evidence="5">Uncharacterized protein</fullName>
    </submittedName>
</protein>
<dbReference type="Pfam" id="PF26079">
    <property type="entry name" value="Baseplate_J_C"/>
    <property type="match status" value="1"/>
</dbReference>
<dbReference type="RefSeq" id="WP_130607065.1">
    <property type="nucleotide sequence ID" value="NZ_AP019400.1"/>
</dbReference>
<proteinExistence type="inferred from homology"/>
<comment type="similarity">
    <text evidence="1">Belongs to the Mu gp47/PBSX XkdT family.</text>
</comment>
<accession>A0A3T1D332</accession>
<evidence type="ECO:0000256" key="1">
    <source>
        <dbReference type="ARBA" id="ARBA00038087"/>
    </source>
</evidence>
<dbReference type="AlphaFoldDB" id="A0A3T1D332"/>
<dbReference type="Pfam" id="PF04865">
    <property type="entry name" value="Baseplate_J"/>
    <property type="match status" value="1"/>
</dbReference>
<dbReference type="InterPro" id="IPR058530">
    <property type="entry name" value="Baseplate_J-like_C"/>
</dbReference>
<organism evidence="5 6">
    <name type="scientific">Cohnella abietis</name>
    <dbReference type="NCBI Taxonomy" id="2507935"/>
    <lineage>
        <taxon>Bacteria</taxon>
        <taxon>Bacillati</taxon>
        <taxon>Bacillota</taxon>
        <taxon>Bacilli</taxon>
        <taxon>Bacillales</taxon>
        <taxon>Paenibacillaceae</taxon>
        <taxon>Cohnella</taxon>
    </lineage>
</organism>
<keyword evidence="6" id="KW-1185">Reference proteome</keyword>